<dbReference type="PANTHER" id="PTHR30408:SF12">
    <property type="entry name" value="TYPE I RESTRICTION ENZYME MJAVIII SPECIFICITY SUBUNIT"/>
    <property type="match status" value="1"/>
</dbReference>
<name>A0A1H4E9T6_ALKAM</name>
<gene>
    <name evidence="6" type="ORF">SAMN04488051_106279</name>
</gene>
<keyword evidence="3" id="KW-0238">DNA-binding</keyword>
<accession>A0A1H4E9T6</accession>
<dbReference type="GO" id="GO:0009307">
    <property type="term" value="P:DNA restriction-modification system"/>
    <property type="evidence" value="ECO:0007669"/>
    <property type="project" value="UniProtKB-KW"/>
</dbReference>
<dbReference type="PANTHER" id="PTHR30408">
    <property type="entry name" value="TYPE-1 RESTRICTION ENZYME ECOKI SPECIFICITY PROTEIN"/>
    <property type="match status" value="1"/>
</dbReference>
<dbReference type="InterPro" id="IPR000055">
    <property type="entry name" value="Restrct_endonuc_typeI_TRD"/>
</dbReference>
<keyword evidence="2" id="KW-0680">Restriction system</keyword>
<dbReference type="Gene3D" id="1.10.287.1120">
    <property type="entry name" value="Bipartite methylase S protein"/>
    <property type="match status" value="1"/>
</dbReference>
<dbReference type="CDD" id="cd17248">
    <property type="entry name" value="RMtype1_S_AmiI-TRD2-CR2_like"/>
    <property type="match status" value="1"/>
</dbReference>
<dbReference type="RefSeq" id="WP_091343644.1">
    <property type="nucleotide sequence ID" value="NZ_FNRM01000006.1"/>
</dbReference>
<dbReference type="Gene3D" id="3.90.220.20">
    <property type="entry name" value="DNA methylase specificity domains"/>
    <property type="match status" value="2"/>
</dbReference>
<evidence type="ECO:0000256" key="3">
    <source>
        <dbReference type="ARBA" id="ARBA00023125"/>
    </source>
</evidence>
<proteinExistence type="inferred from homology"/>
<keyword evidence="4" id="KW-0175">Coiled coil</keyword>
<dbReference type="AlphaFoldDB" id="A0A1H4E9T6"/>
<evidence type="ECO:0000313" key="7">
    <source>
        <dbReference type="Proteomes" id="UP000198773"/>
    </source>
</evidence>
<evidence type="ECO:0000256" key="1">
    <source>
        <dbReference type="ARBA" id="ARBA00010923"/>
    </source>
</evidence>
<dbReference type="SUPFAM" id="SSF116734">
    <property type="entry name" value="DNA methylase specificity domain"/>
    <property type="match status" value="2"/>
</dbReference>
<evidence type="ECO:0000256" key="4">
    <source>
        <dbReference type="SAM" id="Coils"/>
    </source>
</evidence>
<protein>
    <submittedName>
        <fullName evidence="6">Type I restriction enzyme, S subunit</fullName>
    </submittedName>
</protein>
<evidence type="ECO:0000259" key="5">
    <source>
        <dbReference type="Pfam" id="PF01420"/>
    </source>
</evidence>
<dbReference type="OrthoDB" id="9798929at2"/>
<dbReference type="EMBL" id="FNRM01000006">
    <property type="protein sequence ID" value="SEA81350.1"/>
    <property type="molecule type" value="Genomic_DNA"/>
</dbReference>
<keyword evidence="7" id="KW-1185">Reference proteome</keyword>
<organism evidence="6 7">
    <name type="scientific">Alkalimonas amylolytica</name>
    <dbReference type="NCBI Taxonomy" id="152573"/>
    <lineage>
        <taxon>Bacteria</taxon>
        <taxon>Pseudomonadati</taxon>
        <taxon>Pseudomonadota</taxon>
        <taxon>Gammaproteobacteria</taxon>
        <taxon>Alkalimonas</taxon>
    </lineage>
</organism>
<evidence type="ECO:0000256" key="2">
    <source>
        <dbReference type="ARBA" id="ARBA00022747"/>
    </source>
</evidence>
<sequence length="418" mass="46196">MIPNYSGSLRYFGRIKNGTTPASGEAEYWDGDVRWATPEDLGKLVGDRIALTKRQVTEKAVIENNLNILPVGSVLISTRAPIGHMAITAEPMTFNQGCRGIIPNERVDGAFLYYLLKSRVPELNAVANGTTFVELSRDELAAIQVSFPPLKTQRRIAQFLDEKTARIDGLIEKKRALLDRLAEKRQALITQAVTKGLNPDAPMKPSGIDWLGNIPAHWEVLPVKRVSKLESGHTPDKKIDAYWDDCQIPWVSLNDTAVLRASDYISDTTFKINELGLANSSARLLPARAVVFTRDATIGESAITTRPMAVSQHIIAWLCHEDRVIPEYLLFTIYGMTGELLRLTNGSTIGTIGLGDVKSIRMALPPIVEQRDIVSEIVYAKNKIDEVTEKAKQSIQRLHEYRSAVITAAVTGQIGGLQ</sequence>
<reference evidence="6 7" key="1">
    <citation type="submission" date="2016-10" db="EMBL/GenBank/DDBJ databases">
        <authorList>
            <person name="de Groot N.N."/>
        </authorList>
    </citation>
    <scope>NUCLEOTIDE SEQUENCE [LARGE SCALE GENOMIC DNA]</scope>
    <source>
        <strain evidence="6 7">CGMCC 1.3430</strain>
    </source>
</reference>
<comment type="similarity">
    <text evidence="1">Belongs to the type-I restriction system S methylase family.</text>
</comment>
<dbReference type="GO" id="GO:0003677">
    <property type="term" value="F:DNA binding"/>
    <property type="evidence" value="ECO:0007669"/>
    <property type="project" value="UniProtKB-KW"/>
</dbReference>
<dbReference type="InterPro" id="IPR052021">
    <property type="entry name" value="Type-I_RS_S_subunit"/>
</dbReference>
<dbReference type="InterPro" id="IPR044946">
    <property type="entry name" value="Restrct_endonuc_typeI_TRD_sf"/>
</dbReference>
<dbReference type="Pfam" id="PF01420">
    <property type="entry name" value="Methylase_S"/>
    <property type="match status" value="2"/>
</dbReference>
<evidence type="ECO:0000313" key="6">
    <source>
        <dbReference type="EMBL" id="SEA81350.1"/>
    </source>
</evidence>
<dbReference type="CDD" id="cd17279">
    <property type="entry name" value="RMtype1_S_BmuCF2ORF3362P_TRD1-CR1_like"/>
    <property type="match status" value="1"/>
</dbReference>
<feature type="domain" description="Type I restriction modification DNA specificity" evidence="5">
    <location>
        <begin position="13"/>
        <end position="175"/>
    </location>
</feature>
<dbReference type="STRING" id="152573.SAMN04488051_106279"/>
<dbReference type="Proteomes" id="UP000198773">
    <property type="component" value="Unassembled WGS sequence"/>
</dbReference>
<feature type="coiled-coil region" evidence="4">
    <location>
        <begin position="160"/>
        <end position="191"/>
    </location>
</feature>
<feature type="domain" description="Type I restriction modification DNA specificity" evidence="5">
    <location>
        <begin position="216"/>
        <end position="395"/>
    </location>
</feature>